<dbReference type="InterPro" id="IPR014301">
    <property type="entry name" value="TMAO_TorT"/>
</dbReference>
<dbReference type="SUPFAM" id="SSF53822">
    <property type="entry name" value="Periplasmic binding protein-like I"/>
    <property type="match status" value="1"/>
</dbReference>
<dbReference type="NCBIfam" id="NF008185">
    <property type="entry name" value="PRK10936.1"/>
    <property type="match status" value="1"/>
</dbReference>
<gene>
    <name evidence="6" type="primary">torT</name>
    <name evidence="6" type="ORF">TUM3794_17930</name>
</gene>
<feature type="signal peptide" evidence="4">
    <location>
        <begin position="1"/>
        <end position="26"/>
    </location>
</feature>
<evidence type="ECO:0000259" key="5">
    <source>
        <dbReference type="Pfam" id="PF00532"/>
    </source>
</evidence>
<comment type="subcellular location">
    <subcellularLocation>
        <location evidence="1">Cell envelope</location>
    </subcellularLocation>
</comment>
<evidence type="ECO:0000256" key="4">
    <source>
        <dbReference type="SAM" id="SignalP"/>
    </source>
</evidence>
<keyword evidence="3 4" id="KW-0732">Signal</keyword>
<dbReference type="InterPro" id="IPR028082">
    <property type="entry name" value="Peripla_BP_I"/>
</dbReference>
<dbReference type="EMBL" id="BPEU01000011">
    <property type="protein sequence ID" value="GIU40317.1"/>
    <property type="molecule type" value="Genomic_DNA"/>
</dbReference>
<proteinExistence type="inferred from homology"/>
<evidence type="ECO:0000256" key="1">
    <source>
        <dbReference type="ARBA" id="ARBA00004196"/>
    </source>
</evidence>
<feature type="domain" description="Periplasmic binding protein/LacI sugar binding" evidence="5">
    <location>
        <begin position="60"/>
        <end position="326"/>
    </location>
</feature>
<evidence type="ECO:0000313" key="7">
    <source>
        <dbReference type="Proteomes" id="UP000773469"/>
    </source>
</evidence>
<dbReference type="Pfam" id="PF00532">
    <property type="entry name" value="Peripla_BP_1"/>
    <property type="match status" value="1"/>
</dbReference>
<evidence type="ECO:0000256" key="2">
    <source>
        <dbReference type="ARBA" id="ARBA00007639"/>
    </source>
</evidence>
<organism evidence="6 7">
    <name type="scientific">Shewanella colwelliana</name>
    <name type="common">Alteromonas colwelliana</name>
    <dbReference type="NCBI Taxonomy" id="23"/>
    <lineage>
        <taxon>Bacteria</taxon>
        <taxon>Pseudomonadati</taxon>
        <taxon>Pseudomonadota</taxon>
        <taxon>Gammaproteobacteria</taxon>
        <taxon>Alteromonadales</taxon>
        <taxon>Shewanellaceae</taxon>
        <taxon>Shewanella</taxon>
    </lineage>
</organism>
<dbReference type="PANTHER" id="PTHR46847:SF1">
    <property type="entry name" value="D-ALLOSE-BINDING PERIPLASMIC PROTEIN-RELATED"/>
    <property type="match status" value="1"/>
</dbReference>
<protein>
    <submittedName>
        <fullName evidence="6">TMAO reductase system periplasmic protein TorT</fullName>
    </submittedName>
</protein>
<evidence type="ECO:0000256" key="3">
    <source>
        <dbReference type="ARBA" id="ARBA00022729"/>
    </source>
</evidence>
<accession>A0ABQ4NZ43</accession>
<dbReference type="InterPro" id="IPR001761">
    <property type="entry name" value="Peripla_BP/Lac1_sug-bd_dom"/>
</dbReference>
<dbReference type="PROSITE" id="PS51257">
    <property type="entry name" value="PROKAR_LIPOPROTEIN"/>
    <property type="match status" value="1"/>
</dbReference>
<evidence type="ECO:0000313" key="6">
    <source>
        <dbReference type="EMBL" id="GIU40317.1"/>
    </source>
</evidence>
<comment type="caution">
    <text evidence="6">The sequence shown here is derived from an EMBL/GenBank/DDBJ whole genome shotgun (WGS) entry which is preliminary data.</text>
</comment>
<dbReference type="PANTHER" id="PTHR46847">
    <property type="entry name" value="D-ALLOSE-BINDING PERIPLASMIC PROTEIN-RELATED"/>
    <property type="match status" value="1"/>
</dbReference>
<sequence length="360" mass="39767">MTKKMQYTTYFLVACLNFIATFVVVAANTPWPLEQRYPFNAKLQTSKPVTFHPLSHVQKTWNLCVLVPHLKDAYWIGIDYGLATHAKQLGVSLELFEAGGYYGKAQQLEQLSHCMSAPFDAILLGSVDPLLLNSYQGQISKPIIALVNRIDSPLITTRVGVNWYQMGWVAGHYIQQAVLRQSTKTPPQLALLTGPERVGGSAWVEQGVLAALEHSTVTISSIRHADNNRDLYRDQLHHLLNDHIPDYILGSAVAVEAAVGELQHRGLDSVQLVSSYLSPATLRGLYRNRVAFSSDDQVVLQGKLAIDITVRELQGAAAYGDIGPKILGLKAGKKQLSNLNYSLAPADFYPIYRIDNSAKD</sequence>
<name>A0ABQ4NZ43_SHECO</name>
<feature type="chain" id="PRO_5047086527" evidence="4">
    <location>
        <begin position="27"/>
        <end position="360"/>
    </location>
</feature>
<dbReference type="CDD" id="cd06306">
    <property type="entry name" value="PBP1_TorT-like"/>
    <property type="match status" value="1"/>
</dbReference>
<reference evidence="6 7" key="1">
    <citation type="submission" date="2021-05" db="EMBL/GenBank/DDBJ databases">
        <title>Molecular characterization for Shewanella algae harboring chromosomal blaOXA-55-like strains isolated from clinical and environment sample.</title>
        <authorList>
            <person name="Ohama Y."/>
            <person name="Aoki K."/>
            <person name="Harada S."/>
            <person name="Moriya K."/>
            <person name="Ishii Y."/>
            <person name="Tateda K."/>
        </authorList>
    </citation>
    <scope>NUCLEOTIDE SEQUENCE [LARGE SCALE GENOMIC DNA]</scope>
    <source>
        <strain evidence="6 7">MBTL60-118</strain>
    </source>
</reference>
<dbReference type="Proteomes" id="UP000773469">
    <property type="component" value="Unassembled WGS sequence"/>
</dbReference>
<comment type="similarity">
    <text evidence="2">Belongs to the bacterial solute-binding protein 2 family.</text>
</comment>
<dbReference type="NCBIfam" id="TIGR02955">
    <property type="entry name" value="TMAO_TorT"/>
    <property type="match status" value="1"/>
</dbReference>
<keyword evidence="7" id="KW-1185">Reference proteome</keyword>
<dbReference type="Gene3D" id="3.40.50.2300">
    <property type="match status" value="2"/>
</dbReference>